<keyword evidence="8" id="KW-0418">Kinase</keyword>
<feature type="transmembrane region" description="Helical" evidence="12">
    <location>
        <begin position="258"/>
        <end position="276"/>
    </location>
</feature>
<accession>A0ABM6U6L2</accession>
<evidence type="ECO:0000256" key="8">
    <source>
        <dbReference type="ARBA" id="ARBA00022777"/>
    </source>
</evidence>
<dbReference type="SUPFAM" id="SSF55604">
    <property type="entry name" value="Glucose permease domain IIB"/>
    <property type="match status" value="1"/>
</dbReference>
<dbReference type="GeneID" id="77468776"/>
<dbReference type="Pfam" id="PF00367">
    <property type="entry name" value="PTS_EIIB"/>
    <property type="match status" value="1"/>
</dbReference>
<protein>
    <submittedName>
        <fullName evidence="15">PTS N-acetylglucosamine transporter subunit IICB</fullName>
    </submittedName>
</protein>
<dbReference type="EMBL" id="CP028103">
    <property type="protein sequence ID" value="AVQ31958.1"/>
    <property type="molecule type" value="Genomic_DNA"/>
</dbReference>
<gene>
    <name evidence="15" type="ORF">C4N18_12290</name>
</gene>
<evidence type="ECO:0000256" key="4">
    <source>
        <dbReference type="ARBA" id="ARBA00022597"/>
    </source>
</evidence>
<name>A0ABM6U6L2_FUSVA</name>
<evidence type="ECO:0000256" key="9">
    <source>
        <dbReference type="ARBA" id="ARBA00022989"/>
    </source>
</evidence>
<feature type="domain" description="PTS EIIC type-1" evidence="14">
    <location>
        <begin position="1"/>
        <end position="403"/>
    </location>
</feature>
<keyword evidence="2" id="KW-0813">Transport</keyword>
<dbReference type="InterPro" id="IPR013013">
    <property type="entry name" value="PTS_EIIC_1"/>
</dbReference>
<feature type="transmembrane region" description="Helical" evidence="12">
    <location>
        <begin position="42"/>
        <end position="63"/>
    </location>
</feature>
<dbReference type="InterPro" id="IPR050429">
    <property type="entry name" value="PTS_Glucose_EIICBA"/>
</dbReference>
<feature type="active site" description="Phosphocysteine intermediate; for EIIB activity" evidence="11">
    <location>
        <position position="442"/>
    </location>
</feature>
<dbReference type="InterPro" id="IPR018113">
    <property type="entry name" value="PTrfase_EIIB_Cys"/>
</dbReference>
<evidence type="ECO:0000256" key="1">
    <source>
        <dbReference type="ARBA" id="ARBA00004651"/>
    </source>
</evidence>
<keyword evidence="3" id="KW-1003">Cell membrane</keyword>
<evidence type="ECO:0000256" key="12">
    <source>
        <dbReference type="SAM" id="Phobius"/>
    </source>
</evidence>
<keyword evidence="5" id="KW-0808">Transferase</keyword>
<dbReference type="PANTHER" id="PTHR30009">
    <property type="entry name" value="CYTOCHROME C-TYPE SYNTHESIS PROTEIN AND PTS TRANSMEMBRANE COMPONENT"/>
    <property type="match status" value="1"/>
</dbReference>
<dbReference type="NCBIfam" id="TIGR00826">
    <property type="entry name" value="EIIB_glc"/>
    <property type="match status" value="1"/>
</dbReference>
<dbReference type="InterPro" id="IPR001996">
    <property type="entry name" value="PTS_IIB_1"/>
</dbReference>
<dbReference type="PROSITE" id="PS01035">
    <property type="entry name" value="PTS_EIIB_TYPE_1_CYS"/>
    <property type="match status" value="1"/>
</dbReference>
<keyword evidence="7 12" id="KW-0812">Transmembrane</keyword>
<feature type="domain" description="PTS EIIB type-1" evidence="13">
    <location>
        <begin position="420"/>
        <end position="498"/>
    </location>
</feature>
<dbReference type="RefSeq" id="WP_005948323.1">
    <property type="nucleotide sequence ID" value="NZ_CP028103.1"/>
</dbReference>
<evidence type="ECO:0000256" key="3">
    <source>
        <dbReference type="ARBA" id="ARBA00022475"/>
    </source>
</evidence>
<feature type="transmembrane region" description="Helical" evidence="12">
    <location>
        <begin position="70"/>
        <end position="91"/>
    </location>
</feature>
<evidence type="ECO:0000256" key="10">
    <source>
        <dbReference type="ARBA" id="ARBA00023136"/>
    </source>
</evidence>
<evidence type="ECO:0000259" key="14">
    <source>
        <dbReference type="PROSITE" id="PS51103"/>
    </source>
</evidence>
<evidence type="ECO:0000256" key="5">
    <source>
        <dbReference type="ARBA" id="ARBA00022679"/>
    </source>
</evidence>
<feature type="transmembrane region" description="Helical" evidence="12">
    <location>
        <begin position="311"/>
        <end position="335"/>
    </location>
</feature>
<dbReference type="InterPro" id="IPR011299">
    <property type="entry name" value="PTS_IIBC_glc"/>
</dbReference>
<feature type="transmembrane region" description="Helical" evidence="12">
    <location>
        <begin position="148"/>
        <end position="168"/>
    </location>
</feature>
<organism evidence="15 16">
    <name type="scientific">Fusobacterium varium ATCC 27725</name>
    <dbReference type="NCBI Taxonomy" id="469618"/>
    <lineage>
        <taxon>Bacteria</taxon>
        <taxon>Fusobacteriati</taxon>
        <taxon>Fusobacteriota</taxon>
        <taxon>Fusobacteriia</taxon>
        <taxon>Fusobacteriales</taxon>
        <taxon>Fusobacteriaceae</taxon>
        <taxon>Fusobacterium</taxon>
    </lineage>
</organism>
<feature type="transmembrane region" description="Helical" evidence="12">
    <location>
        <begin position="342"/>
        <end position="363"/>
    </location>
</feature>
<dbReference type="InterPro" id="IPR036878">
    <property type="entry name" value="Glu_permease_IIB"/>
</dbReference>
<evidence type="ECO:0000313" key="15">
    <source>
        <dbReference type="EMBL" id="AVQ31958.1"/>
    </source>
</evidence>
<dbReference type="PROSITE" id="PS51103">
    <property type="entry name" value="PTS_EIIC_TYPE_1"/>
    <property type="match status" value="1"/>
</dbReference>
<dbReference type="CDD" id="cd00212">
    <property type="entry name" value="PTS_IIB_glc"/>
    <property type="match status" value="1"/>
</dbReference>
<keyword evidence="6" id="KW-0598">Phosphotransferase system</keyword>
<comment type="subcellular location">
    <subcellularLocation>
        <location evidence="1">Cell membrane</location>
        <topology evidence="1">Multi-pass membrane protein</topology>
    </subcellularLocation>
</comment>
<evidence type="ECO:0000256" key="11">
    <source>
        <dbReference type="PROSITE-ProRule" id="PRU00421"/>
    </source>
</evidence>
<feature type="transmembrane region" description="Helical" evidence="12">
    <location>
        <begin position="103"/>
        <end position="128"/>
    </location>
</feature>
<dbReference type="Pfam" id="PF02378">
    <property type="entry name" value="PTS_EIIC"/>
    <property type="match status" value="1"/>
</dbReference>
<dbReference type="Proteomes" id="UP000241238">
    <property type="component" value="Chromosome"/>
</dbReference>
<feature type="transmembrane region" description="Helical" evidence="12">
    <location>
        <begin position="288"/>
        <end position="305"/>
    </location>
</feature>
<dbReference type="NCBIfam" id="TIGR02002">
    <property type="entry name" value="PTS-II-BC-glcB"/>
    <property type="match status" value="1"/>
</dbReference>
<evidence type="ECO:0000259" key="13">
    <source>
        <dbReference type="PROSITE" id="PS51098"/>
    </source>
</evidence>
<feature type="transmembrane region" description="Helical" evidence="12">
    <location>
        <begin position="12"/>
        <end position="30"/>
    </location>
</feature>
<dbReference type="PROSITE" id="PS51098">
    <property type="entry name" value="PTS_EIIB_TYPE_1"/>
    <property type="match status" value="1"/>
</dbReference>
<dbReference type="PANTHER" id="PTHR30009:SF20">
    <property type="entry name" value="PTS SYSTEM GLUCOSE-SPECIFIC EIICB COMPONENT-RELATED"/>
    <property type="match status" value="1"/>
</dbReference>
<keyword evidence="9 12" id="KW-1133">Transmembrane helix</keyword>
<keyword evidence="16" id="KW-1185">Reference proteome</keyword>
<proteinExistence type="predicted"/>
<feature type="transmembrane region" description="Helical" evidence="12">
    <location>
        <begin position="369"/>
        <end position="391"/>
    </location>
</feature>
<keyword evidence="10 12" id="KW-0472">Membrane</keyword>
<keyword evidence="4" id="KW-0762">Sugar transport</keyword>
<evidence type="ECO:0000313" key="16">
    <source>
        <dbReference type="Proteomes" id="UP000241238"/>
    </source>
</evidence>
<reference evidence="16" key="1">
    <citation type="journal article" date="2018" name="MSphere">
        <title>Fusobacterium Genomics Using MinION and Illumina Sequencing Enables Genome Completion and Correction.</title>
        <authorList>
            <person name="Todd S.M."/>
            <person name="Settlage R.E."/>
            <person name="Lahmers K.K."/>
            <person name="Slade D.J."/>
        </authorList>
    </citation>
    <scope>NUCLEOTIDE SEQUENCE [LARGE SCALE GENOMIC DNA]</scope>
    <source>
        <strain evidence="16">ATCC 27725</strain>
    </source>
</reference>
<evidence type="ECO:0000256" key="6">
    <source>
        <dbReference type="ARBA" id="ARBA00022683"/>
    </source>
</evidence>
<evidence type="ECO:0000256" key="2">
    <source>
        <dbReference type="ARBA" id="ARBA00022448"/>
    </source>
</evidence>
<evidence type="ECO:0000256" key="7">
    <source>
        <dbReference type="ARBA" id="ARBA00022692"/>
    </source>
</evidence>
<dbReference type="InterPro" id="IPR003352">
    <property type="entry name" value="PTS_EIIC"/>
</dbReference>
<dbReference type="Gene3D" id="3.30.1360.60">
    <property type="entry name" value="Glucose permease domain IIB"/>
    <property type="match status" value="1"/>
</dbReference>
<sequence>MKIFAEVQKIGKALMTPVAILPAAGLFLAFGNKLQFTLMEQAGQVIFSNLPLLFAIGAAIGLVGGDGVAALSAVVAILIMNTTMGIISGAAEGIAAGNMSYAMVLGIPTLQTGVFGGLIAGIIAAICYKKFYKTELPAFLGFFAGKRLVPIVTAVAAFIIGLAMPVIWQPVQIGLAKLSYLANETNTNVSTFIFGVIERSLIPFGLHHIFYAPFWYQFGEYTNAAGQVVNGDQAIWFAMLKDGVTNFSSATYQGAGKFLTGKFVFMMFGLPAAALAMYQEAKPANKKLVGGILFSAALTSFLTGITEPLEFSFLFVAPILYGIHCIFAGLSFMLMNMFHVRIGMTFSGGLIDYIAFGVLPGTSGFQNNWYMVIVVGLCLSVVYYFGFRFAIRKFNLMTPGREEAVVESTSASSGSEIKSDELAVGVLEALGGKDNLISLDSCITRLRVEVKDTKIVSDQELKKLGASGVLKVGANGVQAIFGSKAQFICNDLKKMTGI</sequence>